<dbReference type="GO" id="GO:0009289">
    <property type="term" value="C:pilus"/>
    <property type="evidence" value="ECO:0007669"/>
    <property type="project" value="UniProtKB-SubCell"/>
</dbReference>
<keyword evidence="5" id="KW-0106">Calcium</keyword>
<feature type="domain" description="PilY1 beta-propeller" evidence="8">
    <location>
        <begin position="1056"/>
        <end position="1422"/>
    </location>
</feature>
<comment type="subcellular location">
    <subcellularLocation>
        <location evidence="1">Fimbrium</location>
    </subcellularLocation>
</comment>
<feature type="signal peptide" evidence="7">
    <location>
        <begin position="1"/>
        <end position="29"/>
    </location>
</feature>
<evidence type="ECO:0000256" key="6">
    <source>
        <dbReference type="ARBA" id="ARBA00023263"/>
    </source>
</evidence>
<evidence type="ECO:0000256" key="3">
    <source>
        <dbReference type="ARBA" id="ARBA00022558"/>
    </source>
</evidence>
<gene>
    <name evidence="9" type="ORF">GCM10011572_05770</name>
    <name evidence="10" type="ORF">GM672_06020</name>
</gene>
<dbReference type="Proteomes" id="UP000430634">
    <property type="component" value="Unassembled WGS sequence"/>
</dbReference>
<comment type="caution">
    <text evidence="10">The sequence shown here is derived from an EMBL/GenBank/DDBJ whole genome shotgun (WGS) entry which is preliminary data.</text>
</comment>
<organism evidence="10 11">
    <name type="scientific">Pseudoduganella buxea</name>
    <dbReference type="NCBI Taxonomy" id="1949069"/>
    <lineage>
        <taxon>Bacteria</taxon>
        <taxon>Pseudomonadati</taxon>
        <taxon>Pseudomonadota</taxon>
        <taxon>Betaproteobacteria</taxon>
        <taxon>Burkholderiales</taxon>
        <taxon>Oxalobacteraceae</taxon>
        <taxon>Telluria group</taxon>
        <taxon>Pseudoduganella</taxon>
    </lineage>
</organism>
<dbReference type="Pfam" id="PF05567">
    <property type="entry name" value="T4P_PilY1"/>
    <property type="match status" value="1"/>
</dbReference>
<reference evidence="10 11" key="3">
    <citation type="submission" date="2019-11" db="EMBL/GenBank/DDBJ databases">
        <title>Type strains purchased from KCTC, JCM and DSMZ.</title>
        <authorList>
            <person name="Lu H."/>
        </authorList>
    </citation>
    <scope>NUCLEOTIDE SEQUENCE [LARGE SCALE GENOMIC DNA]</scope>
    <source>
        <strain evidence="10 11">KCTC 52429</strain>
    </source>
</reference>
<proteinExistence type="inferred from homology"/>
<evidence type="ECO:0000256" key="1">
    <source>
        <dbReference type="ARBA" id="ARBA00004561"/>
    </source>
</evidence>
<evidence type="ECO:0000313" key="10">
    <source>
        <dbReference type="EMBL" id="MTV52290.1"/>
    </source>
</evidence>
<reference evidence="9" key="4">
    <citation type="submission" date="2024-05" db="EMBL/GenBank/DDBJ databases">
        <authorList>
            <person name="Sun Q."/>
            <person name="Zhou Y."/>
        </authorList>
    </citation>
    <scope>NUCLEOTIDE SEQUENCE</scope>
    <source>
        <strain evidence="9">CGMCC 1.15931</strain>
    </source>
</reference>
<reference evidence="9" key="1">
    <citation type="journal article" date="2014" name="Int. J. Syst. Evol. Microbiol.">
        <title>Complete genome of a new Firmicutes species belonging to the dominant human colonic microbiota ('Ruminococcus bicirculans') reveals two chromosomes and a selective capacity to utilize plant glucans.</title>
        <authorList>
            <consortium name="NISC Comparative Sequencing Program"/>
            <person name="Wegmann U."/>
            <person name="Louis P."/>
            <person name="Goesmann A."/>
            <person name="Henrissat B."/>
            <person name="Duncan S.H."/>
            <person name="Flint H.J."/>
        </authorList>
    </citation>
    <scope>NUCLEOTIDE SEQUENCE</scope>
    <source>
        <strain evidence="9">CGMCC 1.15931</strain>
    </source>
</reference>
<accession>A0A6I3SSZ9</accession>
<keyword evidence="4" id="KW-0479">Metal-binding</keyword>
<dbReference type="InterPro" id="IPR008707">
    <property type="entry name" value="B-propeller_PilY1"/>
</dbReference>
<keyword evidence="7" id="KW-0732">Signal</keyword>
<protein>
    <recommendedName>
        <fullName evidence="8">PilY1 beta-propeller domain-containing protein</fullName>
    </recommendedName>
</protein>
<evidence type="ECO:0000256" key="7">
    <source>
        <dbReference type="SAM" id="SignalP"/>
    </source>
</evidence>
<dbReference type="RefSeq" id="WP_155469618.1">
    <property type="nucleotide sequence ID" value="NZ_BMKG01000002.1"/>
</dbReference>
<evidence type="ECO:0000256" key="2">
    <source>
        <dbReference type="ARBA" id="ARBA00008387"/>
    </source>
</evidence>
<keyword evidence="3" id="KW-1029">Fimbrium biogenesis</keyword>
<keyword evidence="12" id="KW-1185">Reference proteome</keyword>
<feature type="chain" id="PRO_5026124341" description="PilY1 beta-propeller domain-containing protein" evidence="7">
    <location>
        <begin position="30"/>
        <end position="1570"/>
    </location>
</feature>
<dbReference type="InterPro" id="IPR011047">
    <property type="entry name" value="Quinoprotein_ADH-like_sf"/>
</dbReference>
<evidence type="ECO:0000313" key="11">
    <source>
        <dbReference type="Proteomes" id="UP000430634"/>
    </source>
</evidence>
<evidence type="ECO:0000259" key="8">
    <source>
        <dbReference type="Pfam" id="PF05567"/>
    </source>
</evidence>
<reference evidence="12" key="2">
    <citation type="journal article" date="2019" name="Int. J. Syst. Evol. Microbiol.">
        <title>The Global Catalogue of Microorganisms (GCM) 10K type strain sequencing project: providing services to taxonomists for standard genome sequencing and annotation.</title>
        <authorList>
            <consortium name="The Broad Institute Genomics Platform"/>
            <consortium name="The Broad Institute Genome Sequencing Center for Infectious Disease"/>
            <person name="Wu L."/>
            <person name="Ma J."/>
        </authorList>
    </citation>
    <scope>NUCLEOTIDE SEQUENCE [LARGE SCALE GENOMIC DNA]</scope>
    <source>
        <strain evidence="12">CGMCC 1.15931</strain>
    </source>
</reference>
<dbReference type="OrthoDB" id="7156875at2"/>
<sequence length="1570" mass="165590">MKSKLPHLLQLPCTLAALVLFTLHGMAGAAQTQIAQVPLLNISGTGTVKPNLMLLFDNSGSMEQNYTPDYVNDNLCRTTSRLANGVTACTVGHPPFMSPDFNKQYYNPQIRYQPPIKADGTYYPEQNATATSNWTSVASDGFGKQNVDMYGNGDNAINLTNQFPDLKWCDPDNTSDCRFNSATYTYPDNTYAQAQAVSTVPYYYSIGVAEFCTDAAMKSCVSTSAGAAAPAGYPVPATVRWCDTRNLTNCQAKRVGTYIYPRYSQALGATVAYATITIGASRTSLAMNVASVVVQDPDGNRTISNGSVAAPNGTNTALKQQTLASALASSIMARTGLTNQYLACVRNPIGVANVPACSSFGINLASDAVVAVVPVSCSGSKSVTNCQPYYDNSRSGWGLVVDAPAVRVSAPTALLRVTGTTANNRQASLASVALGSTTLFSNLNLGTGSGNTSAQTAATAIITRIGTSGTVRAYAGGNTITPTCAEAVTPATVCLVDTANNAPAKTLAVGSISNRGTMVVAPTDSFVDTDSVPTTVQAISGGNAAPSTFARVNIVSGRTYPKSLGRTDCAGSTCTYAEEMTNFANWYSYYKTRLQMMKTSVGIAFTRLNGNYRVGYVRLSAAGAGNAIDIKPTDFTGTARTSWYSTLYNTTTSGSTPIRTAMDNVGRMYANLSPYAYSDGNQVVQYPCQQNFLILTTDGYWNGSTTNNVVNNDDKESVTRFCMRKDACVDTRGQGQPSISDVALHWYNGGSSTGTVSLRPDLEPNMLKPGLVPAAAGENTHLHMTTYTLGLGVDGVMNYEPKYDSAPAVNGDFFNLKNGVTSGCPWNNGGAYVWPDPNTSSTASTVQERVDDLWHAAINGHGKYFSASQPKDVVAGLQEALDKMQISVGAAAAAATSTPNISLEDNDIFSSTFTTVKWFGVLSKRNVDTGTGIVDTAPVWTSATAMGGQVATTGTAGSTVDGRTIWMRDGATTDLKPFYYASMSAAEKAWFTNKCTQLTQCTLLDAGNRAIVNGGTELVNWLRGQQQHADDVVFRAYSNSRDADPNATVTVPVVLGDIASSKPAYMRDPRKNYSLAGYTTFKESHALRAPAVFVAANDGMLHAFDAADGSSGGRELWAYVPRITMQKLPALASTTYGTNHQYTTDGSPELADVQINGQWRTILVAGLNGGGRGYYALDVTDAGPAWTDATGAARGGQKPKLLWELCADAALCTQSRLDASNIGLTFGSPQFGMHNGRWVVYVTSGYNNVPGGDNVNAGDGKGYLFIVDAATGEVVGRVGTGIGDTTTPSGLAKITAITADPATDPVTTYIYGGDNNGNLFRFDLTAGASVKRIGIATIGSVAQPITARPDVTLCAVTSTAADGSTSQSAQRVVLFGTGRLLDLPDIANVDVQSLYLLRDDGTVDLNLRGGTMQQQTLSQRTSTEGTGDDAVTTIDEIDLTGNKVNLATKSGWYFDWKLNGGERMNLDPKIVSGVGNVVTNIPTSESSCSVGGTSNFYAVDVCHGTGVNGTIVGSMLSNTSAAVGFIIVRLPKGDLKMITTTAKGETLTRPLQELDTVGAHRAGWRRVKGD</sequence>
<dbReference type="EMBL" id="WNKZ01000010">
    <property type="protein sequence ID" value="MTV52290.1"/>
    <property type="molecule type" value="Genomic_DNA"/>
</dbReference>
<dbReference type="SUPFAM" id="SSF50998">
    <property type="entry name" value="Quinoprotein alcohol dehydrogenase-like"/>
    <property type="match status" value="1"/>
</dbReference>
<evidence type="ECO:0000256" key="5">
    <source>
        <dbReference type="ARBA" id="ARBA00022837"/>
    </source>
</evidence>
<evidence type="ECO:0000313" key="12">
    <source>
        <dbReference type="Proteomes" id="UP000622638"/>
    </source>
</evidence>
<evidence type="ECO:0000313" key="9">
    <source>
        <dbReference type="EMBL" id="GGB86646.1"/>
    </source>
</evidence>
<evidence type="ECO:0000256" key="4">
    <source>
        <dbReference type="ARBA" id="ARBA00022723"/>
    </source>
</evidence>
<dbReference type="EMBL" id="BMKG01000002">
    <property type="protein sequence ID" value="GGB86646.1"/>
    <property type="molecule type" value="Genomic_DNA"/>
</dbReference>
<dbReference type="GO" id="GO:0046872">
    <property type="term" value="F:metal ion binding"/>
    <property type="evidence" value="ECO:0007669"/>
    <property type="project" value="UniProtKB-KW"/>
</dbReference>
<dbReference type="Proteomes" id="UP000622638">
    <property type="component" value="Unassembled WGS sequence"/>
</dbReference>
<comment type="similarity">
    <text evidence="2">Belongs to the PilY1 family.</text>
</comment>
<name>A0A6I3SSZ9_9BURK</name>
<keyword evidence="6" id="KW-0281">Fimbrium</keyword>